<protein>
    <recommendedName>
        <fullName evidence="3">Heat shock protein 70</fullName>
    </recommendedName>
</protein>
<reference evidence="1 2" key="1">
    <citation type="submission" date="2022-03" db="EMBL/GenBank/DDBJ databases">
        <authorList>
            <person name="Nunn A."/>
            <person name="Chopra R."/>
            <person name="Nunn A."/>
            <person name="Contreras Garrido A."/>
        </authorList>
    </citation>
    <scope>NUCLEOTIDE SEQUENCE [LARGE SCALE GENOMIC DNA]</scope>
</reference>
<dbReference type="EMBL" id="OU466860">
    <property type="protein sequence ID" value="CAH2060446.1"/>
    <property type="molecule type" value="Genomic_DNA"/>
</dbReference>
<organism evidence="1 2">
    <name type="scientific">Thlaspi arvense</name>
    <name type="common">Field penny-cress</name>
    <dbReference type="NCBI Taxonomy" id="13288"/>
    <lineage>
        <taxon>Eukaryota</taxon>
        <taxon>Viridiplantae</taxon>
        <taxon>Streptophyta</taxon>
        <taxon>Embryophyta</taxon>
        <taxon>Tracheophyta</taxon>
        <taxon>Spermatophyta</taxon>
        <taxon>Magnoliopsida</taxon>
        <taxon>eudicotyledons</taxon>
        <taxon>Gunneridae</taxon>
        <taxon>Pentapetalae</taxon>
        <taxon>rosids</taxon>
        <taxon>malvids</taxon>
        <taxon>Brassicales</taxon>
        <taxon>Brassicaceae</taxon>
        <taxon>Thlaspideae</taxon>
        <taxon>Thlaspi</taxon>
    </lineage>
</organism>
<dbReference type="AlphaFoldDB" id="A0AAU9SDW4"/>
<evidence type="ECO:0000313" key="1">
    <source>
        <dbReference type="EMBL" id="CAH2060446.1"/>
    </source>
</evidence>
<gene>
    <name evidence="1" type="ORF">TAV2_LOCUS13470</name>
</gene>
<name>A0AAU9SDW4_THLAR</name>
<evidence type="ECO:0000313" key="2">
    <source>
        <dbReference type="Proteomes" id="UP000836841"/>
    </source>
</evidence>
<accession>A0AAU9SDW4</accession>
<proteinExistence type="predicted"/>
<feature type="non-terminal residue" evidence="1">
    <location>
        <position position="1"/>
    </location>
</feature>
<sequence length="78" mass="9044">PLQDLSYDDLLGADSALTYVRDSRFKESKLKFSFKEALFEKEKEELKNLKKKCSDIETWLEKEKAKVFAAPLTLDDVV</sequence>
<keyword evidence="2" id="KW-1185">Reference proteome</keyword>
<evidence type="ECO:0008006" key="3">
    <source>
        <dbReference type="Google" id="ProtNLM"/>
    </source>
</evidence>
<dbReference type="Proteomes" id="UP000836841">
    <property type="component" value="Chromosome 4"/>
</dbReference>